<evidence type="ECO:0000256" key="1">
    <source>
        <dbReference type="SAM" id="MobiDB-lite"/>
    </source>
</evidence>
<dbReference type="EMBL" id="JASNQZ010000010">
    <property type="protein sequence ID" value="KAL0952882.1"/>
    <property type="molecule type" value="Genomic_DNA"/>
</dbReference>
<organism evidence="3 4">
    <name type="scientific">Hohenbuehelia grisea</name>
    <dbReference type="NCBI Taxonomy" id="104357"/>
    <lineage>
        <taxon>Eukaryota</taxon>
        <taxon>Fungi</taxon>
        <taxon>Dikarya</taxon>
        <taxon>Basidiomycota</taxon>
        <taxon>Agaricomycotina</taxon>
        <taxon>Agaricomycetes</taxon>
        <taxon>Agaricomycetidae</taxon>
        <taxon>Agaricales</taxon>
        <taxon>Pleurotineae</taxon>
        <taxon>Pleurotaceae</taxon>
        <taxon>Hohenbuehelia</taxon>
    </lineage>
</organism>
<feature type="region of interest" description="Disordered" evidence="1">
    <location>
        <begin position="361"/>
        <end position="417"/>
    </location>
</feature>
<evidence type="ECO:0000313" key="4">
    <source>
        <dbReference type="Proteomes" id="UP001556367"/>
    </source>
</evidence>
<keyword evidence="2" id="KW-0812">Transmembrane</keyword>
<gene>
    <name evidence="3" type="ORF">HGRIS_007101</name>
</gene>
<dbReference type="CDD" id="cd00920">
    <property type="entry name" value="Cupredoxin"/>
    <property type="match status" value="1"/>
</dbReference>
<keyword evidence="2" id="KW-1133">Transmembrane helix</keyword>
<evidence type="ECO:0000313" key="3">
    <source>
        <dbReference type="EMBL" id="KAL0952882.1"/>
    </source>
</evidence>
<proteinExistence type="predicted"/>
<name>A0ABR3JBD9_9AGAR</name>
<feature type="region of interest" description="Disordered" evidence="1">
    <location>
        <begin position="1"/>
        <end position="25"/>
    </location>
</feature>
<dbReference type="PANTHER" id="PTHR34883:SF8">
    <property type="entry name" value="EXTRACELLULAR SERINE-RICH PROTEIN (AFU_ORTHOLOGUE AFUA_6G00670)"/>
    <property type="match status" value="1"/>
</dbReference>
<dbReference type="Proteomes" id="UP001556367">
    <property type="component" value="Unassembled WGS sequence"/>
</dbReference>
<feature type="compositionally biased region" description="Polar residues" evidence="1">
    <location>
        <begin position="1"/>
        <end position="12"/>
    </location>
</feature>
<dbReference type="SUPFAM" id="SSF49503">
    <property type="entry name" value="Cupredoxins"/>
    <property type="match status" value="1"/>
</dbReference>
<sequence length="497" mass="53378">MMTCHPTWSQHTYEQDSDPTPERPTPASRPVLYNVSIHYRFSVHLSRSCGNRIGTHCLRFRITASNISQKYIRPHLVRENVRIFALECPVPTHLCFCASRLALLGPPFRSFLPSPLAVVGLILRAAYRVCGQTTHVVVTGASGSFFDPPTLSAGENDTVTFVFRGDVHSVTQSSFEQPCAPLPGGFSSGLQGQGSDFSGPIVTWDLVVKNVSEPLWFFCQALRPVPHCTAGMVGVINPPSIDRYATFLKSAKMYNGPIATAPSVALKGQGAFATASPQLLSTTITVQGTSVILPQISAAASTNADPPPSRSHAKVNIGVIAGASTGGVVVLILLGLLYRMYWMKKPRGKADYSVKTPYPLDGTQSHARSPRGRVGTNLPHSPSMHQKDLNSLHTQRHHPRTLTSQSSNSTLRRNHSPASVTHGVDLISFQPGSSFHTASPPTTSSPYVVSLESLPLTRRVELGGMTVDELAHRIAAAILNSDATSTLSTHGDAGALV</sequence>
<keyword evidence="4" id="KW-1185">Reference proteome</keyword>
<comment type="caution">
    <text evidence="3">The sequence shown here is derived from an EMBL/GenBank/DDBJ whole genome shotgun (WGS) entry which is preliminary data.</text>
</comment>
<accession>A0ABR3JBD9</accession>
<dbReference type="Gene3D" id="2.60.40.420">
    <property type="entry name" value="Cupredoxins - blue copper proteins"/>
    <property type="match status" value="1"/>
</dbReference>
<evidence type="ECO:0000256" key="2">
    <source>
        <dbReference type="SAM" id="Phobius"/>
    </source>
</evidence>
<reference evidence="4" key="1">
    <citation type="submission" date="2024-06" db="EMBL/GenBank/DDBJ databases">
        <title>Multi-omics analyses provide insights into the biosynthesis of the anticancer antibiotic pleurotin in Hohenbuehelia grisea.</title>
        <authorList>
            <person name="Weaver J.A."/>
            <person name="Alberti F."/>
        </authorList>
    </citation>
    <scope>NUCLEOTIDE SEQUENCE [LARGE SCALE GENOMIC DNA]</scope>
    <source>
        <strain evidence="4">T-177</strain>
    </source>
</reference>
<dbReference type="InterPro" id="IPR052953">
    <property type="entry name" value="Ser-rich/MCO-related"/>
</dbReference>
<feature type="compositionally biased region" description="Polar residues" evidence="1">
    <location>
        <begin position="401"/>
        <end position="417"/>
    </location>
</feature>
<feature type="transmembrane region" description="Helical" evidence="2">
    <location>
        <begin position="317"/>
        <end position="338"/>
    </location>
</feature>
<dbReference type="PANTHER" id="PTHR34883">
    <property type="entry name" value="SERINE-RICH PROTEIN, PUTATIVE-RELATED-RELATED"/>
    <property type="match status" value="1"/>
</dbReference>
<dbReference type="InterPro" id="IPR008972">
    <property type="entry name" value="Cupredoxin"/>
</dbReference>
<keyword evidence="2" id="KW-0472">Membrane</keyword>
<protein>
    <submittedName>
        <fullName evidence="3">Uncharacterized protein</fullName>
    </submittedName>
</protein>